<dbReference type="UniPathway" id="UPA00143"/>
<keyword evidence="1" id="KW-0863">Zinc-finger</keyword>
<comment type="catalytic activity">
    <reaction evidence="1">
        <text>S-ubiquitinyl-[E2 ubiquitin-conjugating enzyme]-L-cysteine + [acceptor protein]-L-lysine = [E2 ubiquitin-conjugating enzyme]-L-cysteine + N(6)-ubiquitinyl-[acceptor protein]-L-lysine.</text>
        <dbReference type="EC" id="2.3.2.27"/>
    </reaction>
</comment>
<sequence>RYQTSFGLNSTGSDVSLSYMVGVPDPSRLASPQLVVIFKNLLKRDSITKEKALNEFLQLLNSGPQDEIMALLTDNLTHYSWVQLYPKLSIDVSRQVRILSHRLQGLIGKILGKQLAKHLKESLGPWLCGTLDTDRQVARSATTALELVFPAEEKRLALYKIFLPSLLEFIHNAIACETVKSLSDERFVILQDAEAKFARVNLCCISLLGKLLPH</sequence>
<dbReference type="GO" id="GO:1990116">
    <property type="term" value="P:ribosome-associated ubiquitin-dependent protein catabolic process"/>
    <property type="evidence" value="ECO:0007669"/>
    <property type="project" value="UniProtKB-UniRule"/>
</dbReference>
<feature type="non-terminal residue" evidence="3">
    <location>
        <position position="1"/>
    </location>
</feature>
<reference evidence="3 4" key="1">
    <citation type="journal article" date="2016" name="Proc. Natl. Acad. Sci. U.S.A.">
        <title>Comparative genomics of biotechnologically important yeasts.</title>
        <authorList>
            <person name="Riley R."/>
            <person name="Haridas S."/>
            <person name="Wolfe K.H."/>
            <person name="Lopes M.R."/>
            <person name="Hittinger C.T."/>
            <person name="Goeker M."/>
            <person name="Salamov A.A."/>
            <person name="Wisecaver J.H."/>
            <person name="Long T.M."/>
            <person name="Calvey C.H."/>
            <person name="Aerts A.L."/>
            <person name="Barry K.W."/>
            <person name="Choi C."/>
            <person name="Clum A."/>
            <person name="Coughlan A.Y."/>
            <person name="Deshpande S."/>
            <person name="Douglass A.P."/>
            <person name="Hanson S.J."/>
            <person name="Klenk H.-P."/>
            <person name="LaButti K.M."/>
            <person name="Lapidus A."/>
            <person name="Lindquist E.A."/>
            <person name="Lipzen A.M."/>
            <person name="Meier-Kolthoff J.P."/>
            <person name="Ohm R.A."/>
            <person name="Otillar R.P."/>
            <person name="Pangilinan J.L."/>
            <person name="Peng Y."/>
            <person name="Rokas A."/>
            <person name="Rosa C.A."/>
            <person name="Scheuner C."/>
            <person name="Sibirny A.A."/>
            <person name="Slot J.C."/>
            <person name="Stielow J.B."/>
            <person name="Sun H."/>
            <person name="Kurtzman C.P."/>
            <person name="Blackwell M."/>
            <person name="Grigoriev I.V."/>
            <person name="Jeffries T.W."/>
        </authorList>
    </citation>
    <scope>NUCLEOTIDE SEQUENCE [LARGE SCALE GENOMIC DNA]</scope>
    <source>
        <strain evidence="3 4">DSM 6958</strain>
    </source>
</reference>
<dbReference type="PANTHER" id="PTHR12389:SF0">
    <property type="entry name" value="E3 UBIQUITIN-PROTEIN LIGASE LISTERIN"/>
    <property type="match status" value="1"/>
</dbReference>
<dbReference type="STRING" id="857566.A0A1E3PSL7"/>
<comment type="pathway">
    <text evidence="1">Protein modification; protein ubiquitination.</text>
</comment>
<keyword evidence="1" id="KW-0479">Metal-binding</keyword>
<keyword evidence="1" id="KW-0833">Ubl conjugation pathway</keyword>
<evidence type="ECO:0000313" key="3">
    <source>
        <dbReference type="EMBL" id="ODQ67827.1"/>
    </source>
</evidence>
<dbReference type="EC" id="2.3.2.27" evidence="1"/>
<dbReference type="OrthoDB" id="6108at2759"/>
<keyword evidence="1" id="KW-0808">Transferase</keyword>
<comment type="subunit">
    <text evidence="1">Component of the ribosome quality control complex (RQC).</text>
</comment>
<dbReference type="GO" id="GO:0043023">
    <property type="term" value="F:ribosomal large subunit binding"/>
    <property type="evidence" value="ECO:0007669"/>
    <property type="project" value="TreeGrafter"/>
</dbReference>
<accession>A0A1E3PSL7</accession>
<dbReference type="GO" id="GO:1990112">
    <property type="term" value="C:RQC complex"/>
    <property type="evidence" value="ECO:0007669"/>
    <property type="project" value="UniProtKB-UniRule"/>
</dbReference>
<evidence type="ECO:0000313" key="4">
    <source>
        <dbReference type="Proteomes" id="UP000095009"/>
    </source>
</evidence>
<dbReference type="InterPro" id="IPR039795">
    <property type="entry name" value="LTN1/Rkr1"/>
</dbReference>
<evidence type="ECO:0000259" key="2">
    <source>
        <dbReference type="Pfam" id="PF22958"/>
    </source>
</evidence>
<dbReference type="AlphaFoldDB" id="A0A1E3PSL7"/>
<keyword evidence="4" id="KW-1185">Reference proteome</keyword>
<organism evidence="3 4">
    <name type="scientific">Nadsonia fulvescens var. elongata DSM 6958</name>
    <dbReference type="NCBI Taxonomy" id="857566"/>
    <lineage>
        <taxon>Eukaryota</taxon>
        <taxon>Fungi</taxon>
        <taxon>Dikarya</taxon>
        <taxon>Ascomycota</taxon>
        <taxon>Saccharomycotina</taxon>
        <taxon>Dipodascomycetes</taxon>
        <taxon>Dipodascales</taxon>
        <taxon>Dipodascales incertae sedis</taxon>
        <taxon>Nadsonia</taxon>
    </lineage>
</organism>
<feature type="domain" description="E3 ubiquitin-protein ligase listerin N-terminal" evidence="2">
    <location>
        <begin position="31"/>
        <end position="212"/>
    </location>
</feature>
<evidence type="ECO:0000256" key="1">
    <source>
        <dbReference type="RuleBase" id="RU367090"/>
    </source>
</evidence>
<dbReference type="GO" id="GO:0072344">
    <property type="term" value="P:rescue of stalled ribosome"/>
    <property type="evidence" value="ECO:0007669"/>
    <property type="project" value="UniProtKB-UniRule"/>
</dbReference>
<dbReference type="GO" id="GO:0016567">
    <property type="term" value="P:protein ubiquitination"/>
    <property type="evidence" value="ECO:0007669"/>
    <property type="project" value="UniProtKB-UniPathway"/>
</dbReference>
<proteinExistence type="inferred from homology"/>
<feature type="non-terminal residue" evidence="3">
    <location>
        <position position="214"/>
    </location>
</feature>
<dbReference type="EMBL" id="KV454406">
    <property type="protein sequence ID" value="ODQ67827.1"/>
    <property type="molecule type" value="Genomic_DNA"/>
</dbReference>
<name>A0A1E3PSL7_9ASCO</name>
<dbReference type="GO" id="GO:0008270">
    <property type="term" value="F:zinc ion binding"/>
    <property type="evidence" value="ECO:0007669"/>
    <property type="project" value="UniProtKB-KW"/>
</dbReference>
<dbReference type="Pfam" id="PF22958">
    <property type="entry name" value="Ltn1_1st"/>
    <property type="match status" value="1"/>
</dbReference>
<comment type="similarity">
    <text evidence="1">Belongs to the LTN1 family.</text>
</comment>
<comment type="function">
    <text evidence="1">E3 ubiquitin-protein ligase. Component of the ribosome quality control complex (RQC), a ribosome-associated complex that mediates ubiquitination and extraction of incompletely synthesized nascent chains for proteasomal degradation.</text>
</comment>
<dbReference type="GO" id="GO:0005829">
    <property type="term" value="C:cytosol"/>
    <property type="evidence" value="ECO:0007669"/>
    <property type="project" value="UniProtKB-UniRule"/>
</dbReference>
<dbReference type="Proteomes" id="UP000095009">
    <property type="component" value="Unassembled WGS sequence"/>
</dbReference>
<protein>
    <recommendedName>
        <fullName evidence="1">E3 ubiquitin-protein ligase listerin</fullName>
        <ecNumber evidence="1">2.3.2.27</ecNumber>
    </recommendedName>
    <alternativeName>
        <fullName evidence="1">RING-type E3 ubiquitin transferase listerin</fullName>
    </alternativeName>
</protein>
<dbReference type="InterPro" id="IPR054476">
    <property type="entry name" value="Ltn1_N"/>
</dbReference>
<gene>
    <name evidence="3" type="ORF">NADFUDRAFT_13106</name>
</gene>
<dbReference type="PANTHER" id="PTHR12389">
    <property type="entry name" value="ZINC FINGER PROTEIN 294"/>
    <property type="match status" value="1"/>
</dbReference>
<keyword evidence="1" id="KW-0862">Zinc</keyword>
<dbReference type="GO" id="GO:0061630">
    <property type="term" value="F:ubiquitin protein ligase activity"/>
    <property type="evidence" value="ECO:0007669"/>
    <property type="project" value="UniProtKB-UniRule"/>
</dbReference>